<keyword evidence="2" id="KW-0521">NADP</keyword>
<gene>
    <name evidence="4" type="ORF">K432DRAFT_415694</name>
</gene>
<dbReference type="GO" id="GO:0016491">
    <property type="term" value="F:oxidoreductase activity"/>
    <property type="evidence" value="ECO:0007669"/>
    <property type="project" value="UniProtKB-KW"/>
</dbReference>
<dbReference type="PRINTS" id="PR00081">
    <property type="entry name" value="GDHRDH"/>
</dbReference>
<reference evidence="4 5" key="1">
    <citation type="journal article" date="2016" name="Nat. Commun.">
        <title>Ectomycorrhizal ecology is imprinted in the genome of the dominant symbiotic fungus Cenococcum geophilum.</title>
        <authorList>
            <consortium name="DOE Joint Genome Institute"/>
            <person name="Peter M."/>
            <person name="Kohler A."/>
            <person name="Ohm R.A."/>
            <person name="Kuo A."/>
            <person name="Krutzmann J."/>
            <person name="Morin E."/>
            <person name="Arend M."/>
            <person name="Barry K.W."/>
            <person name="Binder M."/>
            <person name="Choi C."/>
            <person name="Clum A."/>
            <person name="Copeland A."/>
            <person name="Grisel N."/>
            <person name="Haridas S."/>
            <person name="Kipfer T."/>
            <person name="LaButti K."/>
            <person name="Lindquist E."/>
            <person name="Lipzen A."/>
            <person name="Maire R."/>
            <person name="Meier B."/>
            <person name="Mihaltcheva S."/>
            <person name="Molinier V."/>
            <person name="Murat C."/>
            <person name="Poggeler S."/>
            <person name="Quandt C.A."/>
            <person name="Sperisen C."/>
            <person name="Tritt A."/>
            <person name="Tisserant E."/>
            <person name="Crous P.W."/>
            <person name="Henrissat B."/>
            <person name="Nehls U."/>
            <person name="Egli S."/>
            <person name="Spatafora J.W."/>
            <person name="Grigoriev I.V."/>
            <person name="Martin F.M."/>
        </authorList>
    </citation>
    <scope>NUCLEOTIDE SEQUENCE [LARGE SCALE GENOMIC DNA]</scope>
    <source>
        <strain evidence="4 5">CBS 459.81</strain>
    </source>
</reference>
<sequence>MSRQLPRGLVSPTLTPFKGKVIAVTGAAQGMGFSISRYLALRGATVSMADIKAPELTTAAELIQKECPDASIMHAVIDVSKAAAVDEWIASTVATFGKLDGAANNAGILRPTTMLKDLSDEEWNRIIGVNLTGVMNCMRAELRVMGNGASIVNVSSVAGLIGLPGLAAYVASKHGVLGLTKAVAKEVAANSIRVNCVCPGAIDTPMLRSGAVKAEVYTVPAALQRVGSADDIASTVAFLLGPESSYTTGQSYAVDGGWVC</sequence>
<dbReference type="Gene3D" id="3.40.50.720">
    <property type="entry name" value="NAD(P)-binding Rossmann-like Domain"/>
    <property type="match status" value="1"/>
</dbReference>
<dbReference type="OrthoDB" id="1669814at2759"/>
<dbReference type="InterPro" id="IPR020904">
    <property type="entry name" value="Sc_DH/Rdtase_CS"/>
</dbReference>
<evidence type="ECO:0000256" key="3">
    <source>
        <dbReference type="ARBA" id="ARBA00023002"/>
    </source>
</evidence>
<dbReference type="EMBL" id="KV744904">
    <property type="protein sequence ID" value="OCK81914.1"/>
    <property type="molecule type" value="Genomic_DNA"/>
</dbReference>
<evidence type="ECO:0000256" key="2">
    <source>
        <dbReference type="ARBA" id="ARBA00022857"/>
    </source>
</evidence>
<proteinExistence type="inferred from homology"/>
<dbReference type="InterPro" id="IPR036291">
    <property type="entry name" value="NAD(P)-bd_dom_sf"/>
</dbReference>
<dbReference type="AlphaFoldDB" id="A0A8E2JGP0"/>
<dbReference type="PRINTS" id="PR00080">
    <property type="entry name" value="SDRFAMILY"/>
</dbReference>
<keyword evidence="5" id="KW-1185">Reference proteome</keyword>
<dbReference type="PANTHER" id="PTHR24321">
    <property type="entry name" value="DEHYDROGENASES, SHORT CHAIN"/>
    <property type="match status" value="1"/>
</dbReference>
<dbReference type="CDD" id="cd05233">
    <property type="entry name" value="SDR_c"/>
    <property type="match status" value="1"/>
</dbReference>
<protein>
    <submittedName>
        <fullName evidence="4">3-oxoacyl-reductase</fullName>
    </submittedName>
</protein>
<keyword evidence="3" id="KW-0560">Oxidoreductase</keyword>
<dbReference type="InterPro" id="IPR002347">
    <property type="entry name" value="SDR_fam"/>
</dbReference>
<dbReference type="Pfam" id="PF13561">
    <property type="entry name" value="adh_short_C2"/>
    <property type="match status" value="1"/>
</dbReference>
<accession>A0A8E2JGP0</accession>
<evidence type="ECO:0000256" key="1">
    <source>
        <dbReference type="ARBA" id="ARBA00006484"/>
    </source>
</evidence>
<dbReference type="PANTHER" id="PTHR24321:SF8">
    <property type="entry name" value="ESTRADIOL 17-BETA-DEHYDROGENASE 8-RELATED"/>
    <property type="match status" value="1"/>
</dbReference>
<comment type="similarity">
    <text evidence="1">Belongs to the short-chain dehydrogenases/reductases (SDR) family.</text>
</comment>
<evidence type="ECO:0000313" key="5">
    <source>
        <dbReference type="Proteomes" id="UP000250266"/>
    </source>
</evidence>
<name>A0A8E2JGP0_9PEZI</name>
<dbReference type="SUPFAM" id="SSF51735">
    <property type="entry name" value="NAD(P)-binding Rossmann-fold domains"/>
    <property type="match status" value="1"/>
</dbReference>
<dbReference type="FunFam" id="3.40.50.720:FF:000084">
    <property type="entry name" value="Short-chain dehydrogenase reductase"/>
    <property type="match status" value="1"/>
</dbReference>
<organism evidence="4 5">
    <name type="scientific">Lepidopterella palustris CBS 459.81</name>
    <dbReference type="NCBI Taxonomy" id="1314670"/>
    <lineage>
        <taxon>Eukaryota</taxon>
        <taxon>Fungi</taxon>
        <taxon>Dikarya</taxon>
        <taxon>Ascomycota</taxon>
        <taxon>Pezizomycotina</taxon>
        <taxon>Dothideomycetes</taxon>
        <taxon>Pleosporomycetidae</taxon>
        <taxon>Mytilinidiales</taxon>
        <taxon>Argynnaceae</taxon>
        <taxon>Lepidopterella</taxon>
    </lineage>
</organism>
<evidence type="ECO:0000313" key="4">
    <source>
        <dbReference type="EMBL" id="OCK81914.1"/>
    </source>
</evidence>
<dbReference type="PROSITE" id="PS00061">
    <property type="entry name" value="ADH_SHORT"/>
    <property type="match status" value="1"/>
</dbReference>
<dbReference type="Proteomes" id="UP000250266">
    <property type="component" value="Unassembled WGS sequence"/>
</dbReference>